<dbReference type="Proteomes" id="UP001151760">
    <property type="component" value="Unassembled WGS sequence"/>
</dbReference>
<sequence length="132" mass="15273">MNNRVLRNNNQVQNKKMEVEEHRRIFKFLNNTKYVTVRNDNLNVSTLNVKFVCVTCGKCVFNANHDICVPKFIDDVNARTKKPQAVPIITMEPTRKVNQSVATSHKKTVASESNIHKSRSYFRMLFENASKT</sequence>
<comment type="caution">
    <text evidence="1">The sequence shown here is derived from an EMBL/GenBank/DDBJ whole genome shotgun (WGS) entry which is preliminary data.</text>
</comment>
<evidence type="ECO:0000313" key="1">
    <source>
        <dbReference type="EMBL" id="GJS55959.1"/>
    </source>
</evidence>
<reference evidence="1" key="2">
    <citation type="submission" date="2022-01" db="EMBL/GenBank/DDBJ databases">
        <authorList>
            <person name="Yamashiro T."/>
            <person name="Shiraishi A."/>
            <person name="Satake H."/>
            <person name="Nakayama K."/>
        </authorList>
    </citation>
    <scope>NUCLEOTIDE SEQUENCE</scope>
</reference>
<accession>A0ABQ4WSS7</accession>
<name>A0ABQ4WSS7_9ASTR</name>
<proteinExistence type="predicted"/>
<dbReference type="EMBL" id="BQNB010008903">
    <property type="protein sequence ID" value="GJS55959.1"/>
    <property type="molecule type" value="Genomic_DNA"/>
</dbReference>
<evidence type="ECO:0000313" key="2">
    <source>
        <dbReference type="Proteomes" id="UP001151760"/>
    </source>
</evidence>
<protein>
    <submittedName>
        <fullName evidence="1">Uncharacterized protein</fullName>
    </submittedName>
</protein>
<keyword evidence="2" id="KW-1185">Reference proteome</keyword>
<reference evidence="1" key="1">
    <citation type="journal article" date="2022" name="Int. J. Mol. Sci.">
        <title>Draft Genome of Tanacetum Coccineum: Genomic Comparison of Closely Related Tanacetum-Family Plants.</title>
        <authorList>
            <person name="Yamashiro T."/>
            <person name="Shiraishi A."/>
            <person name="Nakayama K."/>
            <person name="Satake H."/>
        </authorList>
    </citation>
    <scope>NUCLEOTIDE SEQUENCE</scope>
</reference>
<organism evidence="1 2">
    <name type="scientific">Tanacetum coccineum</name>
    <dbReference type="NCBI Taxonomy" id="301880"/>
    <lineage>
        <taxon>Eukaryota</taxon>
        <taxon>Viridiplantae</taxon>
        <taxon>Streptophyta</taxon>
        <taxon>Embryophyta</taxon>
        <taxon>Tracheophyta</taxon>
        <taxon>Spermatophyta</taxon>
        <taxon>Magnoliopsida</taxon>
        <taxon>eudicotyledons</taxon>
        <taxon>Gunneridae</taxon>
        <taxon>Pentapetalae</taxon>
        <taxon>asterids</taxon>
        <taxon>campanulids</taxon>
        <taxon>Asterales</taxon>
        <taxon>Asteraceae</taxon>
        <taxon>Asteroideae</taxon>
        <taxon>Anthemideae</taxon>
        <taxon>Anthemidinae</taxon>
        <taxon>Tanacetum</taxon>
    </lineage>
</organism>
<gene>
    <name evidence="1" type="ORF">Tco_0629321</name>
</gene>